<proteinExistence type="predicted"/>
<comment type="caution">
    <text evidence="1">The sequence shown here is derived from an EMBL/GenBank/DDBJ whole genome shotgun (WGS) entry which is preliminary data.</text>
</comment>
<dbReference type="OrthoDB" id="9797415at2"/>
<evidence type="ECO:0000313" key="1">
    <source>
        <dbReference type="EMBL" id="KYG71897.1"/>
    </source>
</evidence>
<evidence type="ECO:0000313" key="2">
    <source>
        <dbReference type="Proteomes" id="UP000075606"/>
    </source>
</evidence>
<dbReference type="Gene3D" id="3.40.50.1000">
    <property type="entry name" value="HAD superfamily/HAD-like"/>
    <property type="match status" value="1"/>
</dbReference>
<accession>A0A150WZK0</accession>
<sequence>MAIEISNISYIIFDLGGVIIDLDTEATYRAFAEVSGKPLPMVQSLAAEADFFKTYERGEIDDPTFRAHLREELEFTGEEGLLDEAWNAMLGPITKERFELLEKLAEQYDLYVMSNTNEIHVRRFLNIAKYTSPQKDFHDYFKQVYFSQEVGARKPEPQAWQVILNDHQLNASEGLFIDDNKMNIEAAAKLGLQVYHNQNVNDWMKLF</sequence>
<dbReference type="EMBL" id="LRPC01000031">
    <property type="protein sequence ID" value="KYG71897.1"/>
    <property type="molecule type" value="Genomic_DNA"/>
</dbReference>
<dbReference type="InterPro" id="IPR036412">
    <property type="entry name" value="HAD-like_sf"/>
</dbReference>
<dbReference type="NCBIfam" id="TIGR01509">
    <property type="entry name" value="HAD-SF-IA-v3"/>
    <property type="match status" value="1"/>
</dbReference>
<keyword evidence="2" id="KW-1185">Reference proteome</keyword>
<dbReference type="Gene3D" id="1.10.150.240">
    <property type="entry name" value="Putative phosphatase, domain 2"/>
    <property type="match status" value="1"/>
</dbReference>
<dbReference type="SUPFAM" id="SSF56784">
    <property type="entry name" value="HAD-like"/>
    <property type="match status" value="1"/>
</dbReference>
<evidence type="ECO:0008006" key="3">
    <source>
        <dbReference type="Google" id="ProtNLM"/>
    </source>
</evidence>
<dbReference type="PANTHER" id="PTHR43611:SF3">
    <property type="entry name" value="FLAVIN MONONUCLEOTIDE HYDROLASE 1, CHLOROPLATIC"/>
    <property type="match status" value="1"/>
</dbReference>
<dbReference type="InterPro" id="IPR023214">
    <property type="entry name" value="HAD_sf"/>
</dbReference>
<dbReference type="PANTHER" id="PTHR43611">
    <property type="entry name" value="ALPHA-D-GLUCOSE 1-PHOSPHATE PHOSPHATASE"/>
    <property type="match status" value="1"/>
</dbReference>
<name>A0A150WZK0_9BACT</name>
<dbReference type="STRING" id="333140.AWW68_17950"/>
<dbReference type="SFLD" id="SFLDS00003">
    <property type="entry name" value="Haloacid_Dehalogenase"/>
    <property type="match status" value="1"/>
</dbReference>
<dbReference type="RefSeq" id="WP_068224981.1">
    <property type="nucleotide sequence ID" value="NZ_CP139724.1"/>
</dbReference>
<dbReference type="Pfam" id="PF00702">
    <property type="entry name" value="Hydrolase"/>
    <property type="match status" value="1"/>
</dbReference>
<dbReference type="Proteomes" id="UP000075606">
    <property type="component" value="Unassembled WGS sequence"/>
</dbReference>
<dbReference type="InterPro" id="IPR023198">
    <property type="entry name" value="PGP-like_dom2"/>
</dbReference>
<organism evidence="1 2">
    <name type="scientific">Roseivirga spongicola</name>
    <dbReference type="NCBI Taxonomy" id="333140"/>
    <lineage>
        <taxon>Bacteria</taxon>
        <taxon>Pseudomonadati</taxon>
        <taxon>Bacteroidota</taxon>
        <taxon>Cytophagia</taxon>
        <taxon>Cytophagales</taxon>
        <taxon>Roseivirgaceae</taxon>
        <taxon>Roseivirga</taxon>
    </lineage>
</organism>
<dbReference type="CDD" id="cd02603">
    <property type="entry name" value="HAD_sEH-N_like"/>
    <property type="match status" value="1"/>
</dbReference>
<dbReference type="AlphaFoldDB" id="A0A150WZK0"/>
<dbReference type="SFLD" id="SFLDG01129">
    <property type="entry name" value="C1.5:_HAD__Beta-PGM__Phosphata"/>
    <property type="match status" value="1"/>
</dbReference>
<protein>
    <recommendedName>
        <fullName evidence="3">Haloacid dehalogenase</fullName>
    </recommendedName>
</protein>
<dbReference type="InterPro" id="IPR006439">
    <property type="entry name" value="HAD-SF_hydro_IA"/>
</dbReference>
<gene>
    <name evidence="1" type="ORF">AWW68_17950</name>
</gene>
<reference evidence="1 2" key="1">
    <citation type="submission" date="2016-01" db="EMBL/GenBank/DDBJ databases">
        <title>Genome sequencing of Roseivirga spongicola UST030701-084.</title>
        <authorList>
            <person name="Selvaratnam C."/>
            <person name="Thevarajoo S."/>
            <person name="Goh K.M."/>
            <person name="Ee R."/>
            <person name="Chan K.-G."/>
            <person name="Chong C.S."/>
        </authorList>
    </citation>
    <scope>NUCLEOTIDE SEQUENCE [LARGE SCALE GENOMIC DNA]</scope>
    <source>
        <strain evidence="1 2">UST030701-084</strain>
    </source>
</reference>